<dbReference type="CDD" id="cd06223">
    <property type="entry name" value="PRTases_typeI"/>
    <property type="match status" value="1"/>
</dbReference>
<dbReference type="GO" id="GO:0004588">
    <property type="term" value="F:orotate phosphoribosyltransferase activity"/>
    <property type="evidence" value="ECO:0007669"/>
    <property type="project" value="UniProtKB-UniRule"/>
</dbReference>
<keyword evidence="9" id="KW-0460">Magnesium</keyword>
<evidence type="ECO:0000256" key="3">
    <source>
        <dbReference type="ARBA" id="ARBA00006340"/>
    </source>
</evidence>
<comment type="catalytic activity">
    <reaction evidence="9">
        <text>orotidine 5'-phosphate + diphosphate = orotate + 5-phospho-alpha-D-ribose 1-diphosphate</text>
        <dbReference type="Rhea" id="RHEA:10380"/>
        <dbReference type="ChEBI" id="CHEBI:30839"/>
        <dbReference type="ChEBI" id="CHEBI:33019"/>
        <dbReference type="ChEBI" id="CHEBI:57538"/>
        <dbReference type="ChEBI" id="CHEBI:58017"/>
        <dbReference type="EC" id="2.4.2.10"/>
    </reaction>
</comment>
<dbReference type="OrthoDB" id="9779060at2"/>
<evidence type="ECO:0000256" key="1">
    <source>
        <dbReference type="ARBA" id="ARBA00003769"/>
    </source>
</evidence>
<dbReference type="EC" id="2.4.2.10" evidence="5 9"/>
<feature type="binding site" evidence="9">
    <location>
        <position position="128"/>
    </location>
    <ligand>
        <name>orotate</name>
        <dbReference type="ChEBI" id="CHEBI:30839"/>
    </ligand>
</feature>
<dbReference type="GO" id="GO:0000287">
    <property type="term" value="F:magnesium ion binding"/>
    <property type="evidence" value="ECO:0007669"/>
    <property type="project" value="UniProtKB-UniRule"/>
</dbReference>
<evidence type="ECO:0000256" key="5">
    <source>
        <dbReference type="ARBA" id="ARBA00011971"/>
    </source>
</evidence>
<feature type="binding site" description="in other chain" evidence="9">
    <location>
        <position position="26"/>
    </location>
    <ligand>
        <name>5-phospho-alpha-D-ribose 1-diphosphate</name>
        <dbReference type="ChEBI" id="CHEBI:58017"/>
        <note>ligand shared between dimeric partners</note>
    </ligand>
</feature>
<dbReference type="HAMAP" id="MF_01208">
    <property type="entry name" value="PyrE"/>
    <property type="match status" value="1"/>
</dbReference>
<organism evidence="10 11">
    <name type="scientific">Buchnera aphidicola subsp. Melaphis rhois</name>
    <dbReference type="NCBI Taxonomy" id="118103"/>
    <lineage>
        <taxon>Bacteria</taxon>
        <taxon>Pseudomonadati</taxon>
        <taxon>Pseudomonadota</taxon>
        <taxon>Gammaproteobacteria</taxon>
        <taxon>Enterobacterales</taxon>
        <taxon>Erwiniaceae</taxon>
        <taxon>Buchnera</taxon>
    </lineage>
</organism>
<dbReference type="AlphaFoldDB" id="A0A4D6Y1M4"/>
<comment type="similarity">
    <text evidence="3 9">Belongs to the purine/pyrimidine phosphoribosyltransferase family. PyrE subfamily.</text>
</comment>
<dbReference type="GO" id="GO:0046132">
    <property type="term" value="P:pyrimidine ribonucleoside biosynthetic process"/>
    <property type="evidence" value="ECO:0007669"/>
    <property type="project" value="TreeGrafter"/>
</dbReference>
<dbReference type="InterPro" id="IPR000836">
    <property type="entry name" value="PRTase_dom"/>
</dbReference>
<keyword evidence="6 9" id="KW-0328">Glycosyltransferase</keyword>
<comment type="function">
    <text evidence="1 9">Catalyzes the transfer of a ribosyl phosphate group from 5-phosphoribose 1-diphosphate to orotate, leading to the formation of orotidine monophosphate (OMP).</text>
</comment>
<feature type="binding site" evidence="9">
    <location>
        <position position="103"/>
    </location>
    <ligand>
        <name>5-phospho-alpha-D-ribose 1-diphosphate</name>
        <dbReference type="ChEBI" id="CHEBI:58017"/>
        <note>ligand shared between dimeric partners</note>
    </ligand>
</feature>
<evidence type="ECO:0000313" key="10">
    <source>
        <dbReference type="EMBL" id="QCI23512.1"/>
    </source>
</evidence>
<dbReference type="InterPro" id="IPR023031">
    <property type="entry name" value="OPRT"/>
</dbReference>
<proteinExistence type="inferred from homology"/>
<sequence length="214" mass="24894">MNNLKRKFVKFCFERKILQFGNFNLKSGEKSSFFFNFSLFNTGSDLDKLGRFYATTIIKNNINYSSLFGIAYKGIPIVISTTIALKKYFNINKKYCFNRKEIKQHGEKGRFIGNKLTKNILIIDDVITSGLSIKNTIDTIESNTNLNNLIFSILVALDRRTNKNMSLTHSIKKYNFKIFSIINMQDIVNYIKSNKNLYHYLDNIEIKSSKLFPK</sequence>
<comment type="cofactor">
    <cofactor evidence="9">
        <name>Mg(2+)</name>
        <dbReference type="ChEBI" id="CHEBI:18420"/>
    </cofactor>
</comment>
<evidence type="ECO:0000256" key="7">
    <source>
        <dbReference type="ARBA" id="ARBA00022679"/>
    </source>
</evidence>
<dbReference type="GO" id="GO:0044205">
    <property type="term" value="P:'de novo' UMP biosynthetic process"/>
    <property type="evidence" value="ECO:0007669"/>
    <property type="project" value="UniProtKB-UniRule"/>
</dbReference>
<feature type="binding site" evidence="9">
    <location>
        <position position="99"/>
    </location>
    <ligand>
        <name>5-phospho-alpha-D-ribose 1-diphosphate</name>
        <dbReference type="ChEBI" id="CHEBI:58017"/>
        <note>ligand shared between dimeric partners</note>
    </ligand>
</feature>
<evidence type="ECO:0000256" key="6">
    <source>
        <dbReference type="ARBA" id="ARBA00022676"/>
    </source>
</evidence>
<feature type="binding site" evidence="9">
    <location>
        <begin position="34"/>
        <end position="35"/>
    </location>
    <ligand>
        <name>orotate</name>
        <dbReference type="ChEBI" id="CHEBI:30839"/>
    </ligand>
</feature>
<evidence type="ECO:0000256" key="9">
    <source>
        <dbReference type="HAMAP-Rule" id="MF_01208"/>
    </source>
</evidence>
<dbReference type="Proteomes" id="UP000298566">
    <property type="component" value="Chromosome"/>
</dbReference>
<name>A0A4D6Y1M4_BUCMH</name>
<dbReference type="UniPathway" id="UPA00070">
    <property type="reaction ID" value="UER00119"/>
</dbReference>
<evidence type="ECO:0000256" key="2">
    <source>
        <dbReference type="ARBA" id="ARBA00004889"/>
    </source>
</evidence>
<keyword evidence="7 9" id="KW-0808">Transferase</keyword>
<reference evidence="10 11" key="1">
    <citation type="submission" date="2018-10" db="EMBL/GenBank/DDBJ databases">
        <title>Comparative functional genomics of the obligate endosymbiont Buchnera aphidicola.</title>
        <authorList>
            <person name="Chong R.A."/>
        </authorList>
    </citation>
    <scope>NUCLEOTIDE SEQUENCE [LARGE SCALE GENOMIC DNA]</scope>
    <source>
        <strain evidence="10 11">Mrh</strain>
    </source>
</reference>
<dbReference type="InterPro" id="IPR004467">
    <property type="entry name" value="Or_phspho_trans_dom"/>
</dbReference>
<dbReference type="NCBIfam" id="TIGR00336">
    <property type="entry name" value="pyrE"/>
    <property type="match status" value="1"/>
</dbReference>
<dbReference type="RefSeq" id="WP_158336722.1">
    <property type="nucleotide sequence ID" value="NZ_CP033004.1"/>
</dbReference>
<feature type="binding site" evidence="9">
    <location>
        <position position="105"/>
    </location>
    <ligand>
        <name>5-phospho-alpha-D-ribose 1-diphosphate</name>
        <dbReference type="ChEBI" id="CHEBI:58017"/>
        <note>ligand shared between dimeric partners</note>
    </ligand>
</feature>
<dbReference type="InterPro" id="IPR029057">
    <property type="entry name" value="PRTase-like"/>
</dbReference>
<keyword evidence="8 9" id="KW-0665">Pyrimidine biosynthesis</keyword>
<gene>
    <name evidence="9 10" type="primary">pyrE</name>
    <name evidence="10" type="ORF">D9V73_02645</name>
</gene>
<evidence type="ECO:0000256" key="4">
    <source>
        <dbReference type="ARBA" id="ARBA00011738"/>
    </source>
</evidence>
<protein>
    <recommendedName>
        <fullName evidence="5 9">Orotate phosphoribosyltransferase</fullName>
        <shortName evidence="9">OPRT</shortName>
        <shortName evidence="9">OPRTase</shortName>
        <ecNumber evidence="5 9">2.4.2.10</ecNumber>
    </recommendedName>
</protein>
<dbReference type="GO" id="GO:0006207">
    <property type="term" value="P:'de novo' pyrimidine nucleobase biosynthetic process"/>
    <property type="evidence" value="ECO:0007669"/>
    <property type="project" value="TreeGrafter"/>
</dbReference>
<dbReference type="SUPFAM" id="SSF53271">
    <property type="entry name" value="PRTase-like"/>
    <property type="match status" value="1"/>
</dbReference>
<dbReference type="PANTHER" id="PTHR46683:SF1">
    <property type="entry name" value="OROTATE PHOSPHORIBOSYLTRANSFERASE 1-RELATED"/>
    <property type="match status" value="1"/>
</dbReference>
<comment type="pathway">
    <text evidence="2 9">Pyrimidine metabolism; UMP biosynthesis via de novo pathway; UMP from orotate: step 1/2.</text>
</comment>
<dbReference type="EMBL" id="CP033004">
    <property type="protein sequence ID" value="QCI23512.1"/>
    <property type="molecule type" value="Genomic_DNA"/>
</dbReference>
<feature type="binding site" description="in other chain" evidence="9">
    <location>
        <position position="100"/>
    </location>
    <ligand>
        <name>5-phospho-alpha-D-ribose 1-diphosphate</name>
        <dbReference type="ChEBI" id="CHEBI:58017"/>
        <note>ligand shared between dimeric partners</note>
    </ligand>
</feature>
<evidence type="ECO:0000256" key="8">
    <source>
        <dbReference type="ARBA" id="ARBA00022975"/>
    </source>
</evidence>
<evidence type="ECO:0000313" key="11">
    <source>
        <dbReference type="Proteomes" id="UP000298566"/>
    </source>
</evidence>
<comment type="subunit">
    <text evidence="4 9">Homodimer.</text>
</comment>
<dbReference type="GO" id="GO:0005737">
    <property type="term" value="C:cytoplasm"/>
    <property type="evidence" value="ECO:0007669"/>
    <property type="project" value="TreeGrafter"/>
</dbReference>
<accession>A0A4D6Y1M4</accession>
<feature type="binding site" evidence="9">
    <location>
        <position position="159"/>
    </location>
    <ligand>
        <name>orotate</name>
        <dbReference type="ChEBI" id="CHEBI:30839"/>
    </ligand>
</feature>
<dbReference type="Gene3D" id="3.40.50.2020">
    <property type="match status" value="1"/>
</dbReference>
<feature type="binding site" description="in other chain" evidence="9">
    <location>
        <begin position="124"/>
        <end position="132"/>
    </location>
    <ligand>
        <name>5-phospho-alpha-D-ribose 1-diphosphate</name>
        <dbReference type="ChEBI" id="CHEBI:58017"/>
        <note>ligand shared between dimeric partners</note>
    </ligand>
</feature>
<dbReference type="PANTHER" id="PTHR46683">
    <property type="entry name" value="OROTATE PHOSPHORIBOSYLTRANSFERASE 1-RELATED"/>
    <property type="match status" value="1"/>
</dbReference>
<feature type="binding site" description="in other chain" evidence="9">
    <location>
        <begin position="72"/>
        <end position="73"/>
    </location>
    <ligand>
        <name>5-phospho-alpha-D-ribose 1-diphosphate</name>
        <dbReference type="ChEBI" id="CHEBI:58017"/>
        <note>ligand shared between dimeric partners</note>
    </ligand>
</feature>